<dbReference type="Proteomes" id="UP000589716">
    <property type="component" value="Unassembled WGS sequence"/>
</dbReference>
<comment type="similarity">
    <text evidence="1">Belongs to the UPF0111 family.</text>
</comment>
<protein>
    <submittedName>
        <fullName evidence="3">DUF47 domain-containing protein</fullName>
    </submittedName>
</protein>
<proteinExistence type="inferred from homology"/>
<evidence type="ECO:0000256" key="1">
    <source>
        <dbReference type="ARBA" id="ARBA00008591"/>
    </source>
</evidence>
<comment type="caution">
    <text evidence="3">The sequence shown here is derived from an EMBL/GenBank/DDBJ whole genome shotgun (WGS) entry which is preliminary data.</text>
</comment>
<dbReference type="PANTHER" id="PTHR37298:SF1">
    <property type="entry name" value="UPF0111 PROTEIN YKAA"/>
    <property type="match status" value="1"/>
</dbReference>
<accession>A0A853IWY7</accession>
<gene>
    <name evidence="3" type="ORF">H0I39_17655</name>
</gene>
<feature type="coiled-coil region" evidence="2">
    <location>
        <begin position="52"/>
        <end position="79"/>
    </location>
</feature>
<dbReference type="EMBL" id="JACCKX010000001">
    <property type="protein sequence ID" value="NZA03094.1"/>
    <property type="molecule type" value="Genomic_DNA"/>
</dbReference>
<dbReference type="Gene3D" id="1.20.58.220">
    <property type="entry name" value="Phosphate transport system protein phou homolog 2, domain 2"/>
    <property type="match status" value="1"/>
</dbReference>
<dbReference type="InterPro" id="IPR052912">
    <property type="entry name" value="UPF0111_domain"/>
</dbReference>
<keyword evidence="2" id="KW-0175">Coiled coil</keyword>
<organism evidence="3 4">
    <name type="scientific">Ottowia beijingensis</name>
    <dbReference type="NCBI Taxonomy" id="1207057"/>
    <lineage>
        <taxon>Bacteria</taxon>
        <taxon>Pseudomonadati</taxon>
        <taxon>Pseudomonadota</taxon>
        <taxon>Betaproteobacteria</taxon>
        <taxon>Burkholderiales</taxon>
        <taxon>Comamonadaceae</taxon>
        <taxon>Ottowia</taxon>
    </lineage>
</organism>
<sequence length="223" mass="25165">MHREGVPPHAVQQTVAQGGQFFELFNQHADRIVEAAVAFERLVDNYADVPARARHNQEVDDAERAADRVTAEVNRLIHTTFITPIDREQIHGLINLMDDVADLLQDAAETMALYDIDHLTDEIKRLTDLAVKCCQRVQAAVRLLGKVTEQNVAEATLKTCDEIDQLESDADRVMRSAMSKLFREEEDVRELIKLRAIYELLETVTDKCEAVATQIEGIVLENS</sequence>
<dbReference type="Pfam" id="PF01865">
    <property type="entry name" value="PhoU_div"/>
    <property type="match status" value="1"/>
</dbReference>
<keyword evidence="4" id="KW-1185">Reference proteome</keyword>
<evidence type="ECO:0000256" key="2">
    <source>
        <dbReference type="SAM" id="Coils"/>
    </source>
</evidence>
<evidence type="ECO:0000313" key="4">
    <source>
        <dbReference type="Proteomes" id="UP000589716"/>
    </source>
</evidence>
<dbReference type="AlphaFoldDB" id="A0A853IWY7"/>
<evidence type="ECO:0000313" key="3">
    <source>
        <dbReference type="EMBL" id="NZA03094.1"/>
    </source>
</evidence>
<dbReference type="PANTHER" id="PTHR37298">
    <property type="entry name" value="UPF0111 PROTEIN YKAA"/>
    <property type="match status" value="1"/>
</dbReference>
<reference evidence="3 4" key="1">
    <citation type="submission" date="2020-07" db="EMBL/GenBank/DDBJ databases">
        <authorList>
            <person name="Maaloum M."/>
        </authorList>
    </citation>
    <scope>NUCLEOTIDE SEQUENCE [LARGE SCALE GENOMIC DNA]</scope>
    <source>
        <strain evidence="3 4">GCS-AN-3</strain>
    </source>
</reference>
<dbReference type="InterPro" id="IPR038078">
    <property type="entry name" value="PhoU-like_sf"/>
</dbReference>
<name>A0A853IWY7_9BURK</name>
<dbReference type="InterPro" id="IPR018445">
    <property type="entry name" value="Put_Phosphate_transp_reg"/>
</dbReference>